<keyword evidence="2" id="KW-1185">Reference proteome</keyword>
<evidence type="ECO:0000313" key="2">
    <source>
        <dbReference type="Proteomes" id="UP001291623"/>
    </source>
</evidence>
<dbReference type="AlphaFoldDB" id="A0AAE1RM29"/>
<sequence length="79" mass="9124">MLAYVHSVYRLKDMPPVSYKERKIPKTEKISTEDVEINIGEGESPEFYTEEHEKLLGDCQNAWVLYADGYDEDGQHISS</sequence>
<organism evidence="1 2">
    <name type="scientific">Anisodus tanguticus</name>
    <dbReference type="NCBI Taxonomy" id="243964"/>
    <lineage>
        <taxon>Eukaryota</taxon>
        <taxon>Viridiplantae</taxon>
        <taxon>Streptophyta</taxon>
        <taxon>Embryophyta</taxon>
        <taxon>Tracheophyta</taxon>
        <taxon>Spermatophyta</taxon>
        <taxon>Magnoliopsida</taxon>
        <taxon>eudicotyledons</taxon>
        <taxon>Gunneridae</taxon>
        <taxon>Pentapetalae</taxon>
        <taxon>asterids</taxon>
        <taxon>lamiids</taxon>
        <taxon>Solanales</taxon>
        <taxon>Solanaceae</taxon>
        <taxon>Solanoideae</taxon>
        <taxon>Hyoscyameae</taxon>
        <taxon>Anisodus</taxon>
    </lineage>
</organism>
<dbReference type="EMBL" id="JAVYJV010000014">
    <property type="protein sequence ID" value="KAK4354163.1"/>
    <property type="molecule type" value="Genomic_DNA"/>
</dbReference>
<name>A0AAE1RM29_9SOLA</name>
<dbReference type="Proteomes" id="UP001291623">
    <property type="component" value="Unassembled WGS sequence"/>
</dbReference>
<protein>
    <submittedName>
        <fullName evidence="1">Uncharacterized protein</fullName>
    </submittedName>
</protein>
<gene>
    <name evidence="1" type="ORF">RND71_026357</name>
</gene>
<reference evidence="1" key="1">
    <citation type="submission" date="2023-12" db="EMBL/GenBank/DDBJ databases">
        <title>Genome assembly of Anisodus tanguticus.</title>
        <authorList>
            <person name="Wang Y.-J."/>
        </authorList>
    </citation>
    <scope>NUCLEOTIDE SEQUENCE</scope>
    <source>
        <strain evidence="1">KB-2021</strain>
        <tissue evidence="1">Leaf</tissue>
    </source>
</reference>
<proteinExistence type="predicted"/>
<evidence type="ECO:0000313" key="1">
    <source>
        <dbReference type="EMBL" id="KAK4354163.1"/>
    </source>
</evidence>
<accession>A0AAE1RM29</accession>
<comment type="caution">
    <text evidence="1">The sequence shown here is derived from an EMBL/GenBank/DDBJ whole genome shotgun (WGS) entry which is preliminary data.</text>
</comment>